<protein>
    <submittedName>
        <fullName evidence="1">Uncharacterized protein</fullName>
    </submittedName>
</protein>
<proteinExistence type="predicted"/>
<reference evidence="1 2" key="1">
    <citation type="submission" date="2024-07" db="EMBL/GenBank/DDBJ databases">
        <title>Section-level genome sequencing and comparative genomics of Aspergillus sections Usti and Cavernicolus.</title>
        <authorList>
            <consortium name="Lawrence Berkeley National Laboratory"/>
            <person name="Nybo J.L."/>
            <person name="Vesth T.C."/>
            <person name="Theobald S."/>
            <person name="Frisvad J.C."/>
            <person name="Larsen T.O."/>
            <person name="Kjaerboelling I."/>
            <person name="Rothschild-Mancinelli K."/>
            <person name="Lyhne E.K."/>
            <person name="Kogle M.E."/>
            <person name="Barry K."/>
            <person name="Clum A."/>
            <person name="Na H."/>
            <person name="Ledsgaard L."/>
            <person name="Lin J."/>
            <person name="Lipzen A."/>
            <person name="Kuo A."/>
            <person name="Riley R."/>
            <person name="Mondo S."/>
            <person name="Labutti K."/>
            <person name="Haridas S."/>
            <person name="Pangalinan J."/>
            <person name="Salamov A.A."/>
            <person name="Simmons B.A."/>
            <person name="Magnuson J.K."/>
            <person name="Chen J."/>
            <person name="Drula E."/>
            <person name="Henrissat B."/>
            <person name="Wiebenga A."/>
            <person name="Lubbers R.J."/>
            <person name="Gomes A.C."/>
            <person name="Makela M.R."/>
            <person name="Stajich J."/>
            <person name="Grigoriev I.V."/>
            <person name="Mortensen U.H."/>
            <person name="De Vries R.P."/>
            <person name="Baker S.E."/>
            <person name="Andersen M.R."/>
        </authorList>
    </citation>
    <scope>NUCLEOTIDE SEQUENCE [LARGE SCALE GENOMIC DNA]</scope>
    <source>
        <strain evidence="1 2">CBS 123904</strain>
    </source>
</reference>
<dbReference type="Gene3D" id="3.30.559.10">
    <property type="entry name" value="Chloramphenicol acetyltransferase-like domain"/>
    <property type="match status" value="1"/>
</dbReference>
<sequence length="110" mass="12705">MAWLHESNHWARPLDCHEKLFQFTGGMRKPLEHLDLDLVTRLQAACKALRMNYPDIATELHENEKRYHPISDEAQLDAWCKSTFCIEATAQSSDELLSEFRVSAPHATCH</sequence>
<comment type="caution">
    <text evidence="1">The sequence shown here is derived from an EMBL/GenBank/DDBJ whole genome shotgun (WGS) entry which is preliminary data.</text>
</comment>
<dbReference type="Proteomes" id="UP001610446">
    <property type="component" value="Unassembled WGS sequence"/>
</dbReference>
<keyword evidence="2" id="KW-1185">Reference proteome</keyword>
<dbReference type="EMBL" id="JBFXLU010000477">
    <property type="protein sequence ID" value="KAL2825692.1"/>
    <property type="molecule type" value="Genomic_DNA"/>
</dbReference>
<evidence type="ECO:0000313" key="1">
    <source>
        <dbReference type="EMBL" id="KAL2825692.1"/>
    </source>
</evidence>
<gene>
    <name evidence="1" type="ORF">BJY01DRAFT_256197</name>
</gene>
<organism evidence="1 2">
    <name type="scientific">Aspergillus pseudoustus</name>
    <dbReference type="NCBI Taxonomy" id="1810923"/>
    <lineage>
        <taxon>Eukaryota</taxon>
        <taxon>Fungi</taxon>
        <taxon>Dikarya</taxon>
        <taxon>Ascomycota</taxon>
        <taxon>Pezizomycotina</taxon>
        <taxon>Eurotiomycetes</taxon>
        <taxon>Eurotiomycetidae</taxon>
        <taxon>Eurotiales</taxon>
        <taxon>Aspergillaceae</taxon>
        <taxon>Aspergillus</taxon>
        <taxon>Aspergillus subgen. Nidulantes</taxon>
    </lineage>
</organism>
<dbReference type="InterPro" id="IPR023213">
    <property type="entry name" value="CAT-like_dom_sf"/>
</dbReference>
<accession>A0ABR4IDJ4</accession>
<name>A0ABR4IDJ4_9EURO</name>
<evidence type="ECO:0000313" key="2">
    <source>
        <dbReference type="Proteomes" id="UP001610446"/>
    </source>
</evidence>